<dbReference type="GO" id="GO:0016020">
    <property type="term" value="C:membrane"/>
    <property type="evidence" value="ECO:0007669"/>
    <property type="project" value="UniProtKB-SubCell"/>
</dbReference>
<feature type="transmembrane region" description="Helical" evidence="5">
    <location>
        <begin position="608"/>
        <end position="625"/>
    </location>
</feature>
<comment type="subcellular location">
    <subcellularLocation>
        <location evidence="1">Membrane</location>
        <topology evidence="1">Multi-pass membrane protein</topology>
    </subcellularLocation>
</comment>
<dbReference type="Gene3D" id="1.20.1250.20">
    <property type="entry name" value="MFS general substrate transporter like domains"/>
    <property type="match status" value="1"/>
</dbReference>
<feature type="domain" description="Major facilitator superfamily (MFS) profile" evidence="6">
    <location>
        <begin position="435"/>
        <end position="630"/>
    </location>
</feature>
<dbReference type="InterPro" id="IPR036259">
    <property type="entry name" value="MFS_trans_sf"/>
</dbReference>
<feature type="transmembrane region" description="Helical" evidence="5">
    <location>
        <begin position="27"/>
        <end position="52"/>
    </location>
</feature>
<reference evidence="7" key="1">
    <citation type="journal article" date="2021" name="Proc. Natl. Acad. Sci. U.S.A.">
        <title>Three genomes in the algal genus Volvox reveal the fate of a haploid sex-determining region after a transition to homothallism.</title>
        <authorList>
            <person name="Yamamoto K."/>
            <person name="Hamaji T."/>
            <person name="Kawai-Toyooka H."/>
            <person name="Matsuzaki R."/>
            <person name="Takahashi F."/>
            <person name="Nishimura Y."/>
            <person name="Kawachi M."/>
            <person name="Noguchi H."/>
            <person name="Minakuchi Y."/>
            <person name="Umen J.G."/>
            <person name="Toyoda A."/>
            <person name="Nozaki H."/>
        </authorList>
    </citation>
    <scope>NUCLEOTIDE SEQUENCE</scope>
    <source>
        <strain evidence="7">NIES-3785</strain>
    </source>
</reference>
<evidence type="ECO:0000256" key="4">
    <source>
        <dbReference type="ARBA" id="ARBA00023136"/>
    </source>
</evidence>
<keyword evidence="4 5" id="KW-0472">Membrane</keyword>
<evidence type="ECO:0000256" key="2">
    <source>
        <dbReference type="ARBA" id="ARBA00022692"/>
    </source>
</evidence>
<dbReference type="Pfam" id="PF00083">
    <property type="entry name" value="Sugar_tr"/>
    <property type="match status" value="1"/>
</dbReference>
<feature type="transmembrane region" description="Helical" evidence="5">
    <location>
        <begin position="520"/>
        <end position="539"/>
    </location>
</feature>
<organism evidence="7 8">
    <name type="scientific">Volvox reticuliferus</name>
    <dbReference type="NCBI Taxonomy" id="1737510"/>
    <lineage>
        <taxon>Eukaryota</taxon>
        <taxon>Viridiplantae</taxon>
        <taxon>Chlorophyta</taxon>
        <taxon>core chlorophytes</taxon>
        <taxon>Chlorophyceae</taxon>
        <taxon>CS clade</taxon>
        <taxon>Chlamydomonadales</taxon>
        <taxon>Volvocaceae</taxon>
        <taxon>Volvox</taxon>
    </lineage>
</organism>
<dbReference type="Proteomes" id="UP000722791">
    <property type="component" value="Unassembled WGS sequence"/>
</dbReference>
<feature type="transmembrane region" description="Helical" evidence="5">
    <location>
        <begin position="460"/>
        <end position="478"/>
    </location>
</feature>
<dbReference type="EMBL" id="BNCQ01000087">
    <property type="protein sequence ID" value="GIM16935.1"/>
    <property type="molecule type" value="Genomic_DNA"/>
</dbReference>
<feature type="transmembrane region" description="Helical" evidence="5">
    <location>
        <begin position="186"/>
        <end position="207"/>
    </location>
</feature>
<feature type="transmembrane region" description="Helical" evidence="5">
    <location>
        <begin position="490"/>
        <end position="508"/>
    </location>
</feature>
<evidence type="ECO:0000256" key="5">
    <source>
        <dbReference type="SAM" id="Phobius"/>
    </source>
</evidence>
<evidence type="ECO:0000256" key="1">
    <source>
        <dbReference type="ARBA" id="ARBA00004141"/>
    </source>
</evidence>
<dbReference type="GO" id="GO:0022857">
    <property type="term" value="F:transmembrane transporter activity"/>
    <property type="evidence" value="ECO:0007669"/>
    <property type="project" value="InterPro"/>
</dbReference>
<dbReference type="AlphaFoldDB" id="A0A8J4H0Y8"/>
<accession>A0A8J4H0Y8</accession>
<evidence type="ECO:0000313" key="7">
    <source>
        <dbReference type="EMBL" id="GIM16935.1"/>
    </source>
</evidence>
<dbReference type="InterPro" id="IPR005828">
    <property type="entry name" value="MFS_sugar_transport-like"/>
</dbReference>
<dbReference type="InterPro" id="IPR011701">
    <property type="entry name" value="MFS"/>
</dbReference>
<sequence length="630" mass="65616">MKDDQPISVDDILCSHLGWRGFGPAQALAMLIGGFVYMTSSLLMFQMTFTYADPLAMSGPPPWHCTNPTDSACVSLLDQQLIGHGNQPSIGWEAAAPGSTTAGRLDSTVYPYPTKGTFEQHMPHSFCDLEPSQYVWNDPWLSLNSEYNLVCDQAWKASLLDTLFFAGFMLGNGVFGSVADRHGRRATLAVCAAATAIVTALSASPLLPPGPGARAAAAAGATGAGASRSGGGGSGGGGGYWLHLVLRCMSGTLCAGQALGGYVLATEMVGPTWRGAAGLLTQSFFIFGEFLLVALSLAFPSWRRLTLSVAAFCSSALLLVPLVPESPRWLLLHGKPDKARAALLWVARVNRVHPPPLLECTSCGEVYVMQGCNDPRNRGGPNPGESNAAADDPESPAYREAMLISSPAEVPPADVEYDSVNEGGEETEPLVSGHGAAAAASNGNATGLRTALVHPATRRLLLSSCFVLFTLSVSYYGVTLALGSLVEGSLHLNFFLTAAAELPGYLLLAATTDRIGRRTAITCGTALAGLACIACAFTSGGPMQVALAMVGKLGCSGAWAVGLTFAAELFPTCLRSAALSVASQSGDLGGLVTPILLMLRPPGRFERLPFAVMGLMSLAAMALLAKVRAN</sequence>
<keyword evidence="3 5" id="KW-1133">Transmembrane helix</keyword>
<feature type="transmembrane region" description="Helical" evidence="5">
    <location>
        <begin position="277"/>
        <end position="299"/>
    </location>
</feature>
<dbReference type="SUPFAM" id="SSF103473">
    <property type="entry name" value="MFS general substrate transporter"/>
    <property type="match status" value="1"/>
</dbReference>
<name>A0A8J4H0Y8_9CHLO</name>
<gene>
    <name evidence="7" type="ORF">Vretimale_19503</name>
</gene>
<evidence type="ECO:0000313" key="8">
    <source>
        <dbReference type="Proteomes" id="UP000722791"/>
    </source>
</evidence>
<evidence type="ECO:0000256" key="3">
    <source>
        <dbReference type="ARBA" id="ARBA00022989"/>
    </source>
</evidence>
<feature type="transmembrane region" description="Helical" evidence="5">
    <location>
        <begin position="162"/>
        <end position="179"/>
    </location>
</feature>
<dbReference type="PANTHER" id="PTHR24064">
    <property type="entry name" value="SOLUTE CARRIER FAMILY 22 MEMBER"/>
    <property type="match status" value="1"/>
</dbReference>
<evidence type="ECO:0000259" key="6">
    <source>
        <dbReference type="PROSITE" id="PS50850"/>
    </source>
</evidence>
<comment type="caution">
    <text evidence="7">The sequence shown here is derived from an EMBL/GenBank/DDBJ whole genome shotgun (WGS) entry which is preliminary data.</text>
</comment>
<dbReference type="Pfam" id="PF07690">
    <property type="entry name" value="MFS_1"/>
    <property type="match status" value="1"/>
</dbReference>
<keyword evidence="2 5" id="KW-0812">Transmembrane</keyword>
<dbReference type="PROSITE" id="PS50850">
    <property type="entry name" value="MFS"/>
    <property type="match status" value="1"/>
</dbReference>
<proteinExistence type="predicted"/>
<dbReference type="InterPro" id="IPR020846">
    <property type="entry name" value="MFS_dom"/>
</dbReference>
<protein>
    <recommendedName>
        <fullName evidence="6">Major facilitator superfamily (MFS) profile domain-containing protein</fullName>
    </recommendedName>
</protein>